<name>A0ACC0B3E3_CATRO</name>
<gene>
    <name evidence="1" type="ORF">M9H77_17020</name>
</gene>
<accession>A0ACC0B3E3</accession>
<protein>
    <submittedName>
        <fullName evidence="1">Uncharacterized protein</fullName>
    </submittedName>
</protein>
<reference evidence="2" key="1">
    <citation type="journal article" date="2023" name="Nat. Plants">
        <title>Single-cell RNA sequencing provides a high-resolution roadmap for understanding the multicellular compartmentation of specialized metabolism.</title>
        <authorList>
            <person name="Sun S."/>
            <person name="Shen X."/>
            <person name="Li Y."/>
            <person name="Li Y."/>
            <person name="Wang S."/>
            <person name="Li R."/>
            <person name="Zhang H."/>
            <person name="Shen G."/>
            <person name="Guo B."/>
            <person name="Wei J."/>
            <person name="Xu J."/>
            <person name="St-Pierre B."/>
            <person name="Chen S."/>
            <person name="Sun C."/>
        </authorList>
    </citation>
    <scope>NUCLEOTIDE SEQUENCE [LARGE SCALE GENOMIC DNA]</scope>
</reference>
<comment type="caution">
    <text evidence="1">The sequence shown here is derived from an EMBL/GenBank/DDBJ whole genome shotgun (WGS) entry which is preliminary data.</text>
</comment>
<keyword evidence="2" id="KW-1185">Reference proteome</keyword>
<evidence type="ECO:0000313" key="1">
    <source>
        <dbReference type="EMBL" id="KAI5667167.1"/>
    </source>
</evidence>
<organism evidence="1 2">
    <name type="scientific">Catharanthus roseus</name>
    <name type="common">Madagascar periwinkle</name>
    <name type="synonym">Vinca rosea</name>
    <dbReference type="NCBI Taxonomy" id="4058"/>
    <lineage>
        <taxon>Eukaryota</taxon>
        <taxon>Viridiplantae</taxon>
        <taxon>Streptophyta</taxon>
        <taxon>Embryophyta</taxon>
        <taxon>Tracheophyta</taxon>
        <taxon>Spermatophyta</taxon>
        <taxon>Magnoliopsida</taxon>
        <taxon>eudicotyledons</taxon>
        <taxon>Gunneridae</taxon>
        <taxon>Pentapetalae</taxon>
        <taxon>asterids</taxon>
        <taxon>lamiids</taxon>
        <taxon>Gentianales</taxon>
        <taxon>Apocynaceae</taxon>
        <taxon>Rauvolfioideae</taxon>
        <taxon>Vinceae</taxon>
        <taxon>Catharanthinae</taxon>
        <taxon>Catharanthus</taxon>
    </lineage>
</organism>
<dbReference type="Proteomes" id="UP001060085">
    <property type="component" value="Linkage Group LG04"/>
</dbReference>
<dbReference type="EMBL" id="CM044704">
    <property type="protein sequence ID" value="KAI5667167.1"/>
    <property type="molecule type" value="Genomic_DNA"/>
</dbReference>
<evidence type="ECO:0000313" key="2">
    <source>
        <dbReference type="Proteomes" id="UP001060085"/>
    </source>
</evidence>
<proteinExistence type="predicted"/>
<sequence>MKELQRGLEGVREEITCIGKSVEGTNRSVMEVVINMMTMLKKGQEDELRDNRDDIREEEGRRANSIMGTVQRGGNPIEEYVGFDNQYNDMKIDKDCFSDGNDKLSGGEIGGEDDNPLNLVNLKGLLHDIETAFEKQSSESSGEFNRARIA</sequence>